<feature type="non-terminal residue" evidence="1">
    <location>
        <position position="1"/>
    </location>
</feature>
<dbReference type="AlphaFoldDB" id="A0AAV0IQN6"/>
<accession>A0AAV0IQN6</accession>
<sequence length="108" mass="11412">PALDRRKQLEIVLRIGRQSLLHQQLSVRLFQFMQIDGLGVLLSTAYLPRFSDGSLAIASRISSSSSSLAADEVSAPLPANESISSSNNDGSPISICLHAGSGRGGFNS</sequence>
<name>A0AAV0IQN6_9ROSI</name>
<protein>
    <submittedName>
        <fullName evidence="1">Uncharacterized protein</fullName>
    </submittedName>
</protein>
<organism evidence="1 2">
    <name type="scientific">Linum tenue</name>
    <dbReference type="NCBI Taxonomy" id="586396"/>
    <lineage>
        <taxon>Eukaryota</taxon>
        <taxon>Viridiplantae</taxon>
        <taxon>Streptophyta</taxon>
        <taxon>Embryophyta</taxon>
        <taxon>Tracheophyta</taxon>
        <taxon>Spermatophyta</taxon>
        <taxon>Magnoliopsida</taxon>
        <taxon>eudicotyledons</taxon>
        <taxon>Gunneridae</taxon>
        <taxon>Pentapetalae</taxon>
        <taxon>rosids</taxon>
        <taxon>fabids</taxon>
        <taxon>Malpighiales</taxon>
        <taxon>Linaceae</taxon>
        <taxon>Linum</taxon>
    </lineage>
</organism>
<evidence type="ECO:0000313" key="1">
    <source>
        <dbReference type="EMBL" id="CAI0399932.1"/>
    </source>
</evidence>
<dbReference type="Proteomes" id="UP001154282">
    <property type="component" value="Unassembled WGS sequence"/>
</dbReference>
<comment type="caution">
    <text evidence="1">The sequence shown here is derived from an EMBL/GenBank/DDBJ whole genome shotgun (WGS) entry which is preliminary data.</text>
</comment>
<dbReference type="EMBL" id="CAMGYJ010000004">
    <property type="protein sequence ID" value="CAI0399932.1"/>
    <property type="molecule type" value="Genomic_DNA"/>
</dbReference>
<reference evidence="1" key="1">
    <citation type="submission" date="2022-08" db="EMBL/GenBank/DDBJ databases">
        <authorList>
            <person name="Gutierrez-Valencia J."/>
        </authorList>
    </citation>
    <scope>NUCLEOTIDE SEQUENCE</scope>
</reference>
<gene>
    <name evidence="1" type="ORF">LITE_LOCUS10529</name>
</gene>
<feature type="non-terminal residue" evidence="1">
    <location>
        <position position="108"/>
    </location>
</feature>
<keyword evidence="2" id="KW-1185">Reference proteome</keyword>
<proteinExistence type="predicted"/>
<evidence type="ECO:0000313" key="2">
    <source>
        <dbReference type="Proteomes" id="UP001154282"/>
    </source>
</evidence>